<dbReference type="EMBL" id="ML977322">
    <property type="protein sequence ID" value="KAF2115750.1"/>
    <property type="molecule type" value="Genomic_DNA"/>
</dbReference>
<dbReference type="Proteomes" id="UP000799770">
    <property type="component" value="Unassembled WGS sequence"/>
</dbReference>
<proteinExistence type="predicted"/>
<name>A0A6A5Z8J1_9PLEO</name>
<accession>A0A6A5Z8J1</accession>
<gene>
    <name evidence="1" type="ORF">BDV96DRAFT_645934</name>
</gene>
<dbReference type="AlphaFoldDB" id="A0A6A5Z8J1"/>
<protein>
    <submittedName>
        <fullName evidence="1">Uncharacterized protein</fullName>
    </submittedName>
</protein>
<evidence type="ECO:0000313" key="2">
    <source>
        <dbReference type="Proteomes" id="UP000799770"/>
    </source>
</evidence>
<evidence type="ECO:0000313" key="1">
    <source>
        <dbReference type="EMBL" id="KAF2115750.1"/>
    </source>
</evidence>
<sequence length="516" mass="57056">MLLPPLPDELTLDILSYIEAFAPKTRQQTLAALCLTNRALSKALQAHLYRHIDVAFADGYSLDPRSCSPSPALFNLLRTLIKYPSLGERVQEARIRANVTASGPGWERPYSDLPIKNVLKRNNVPDRVADYIFSFPHYPQQGLHESAVCTLLLLLPNIETLVISTDFQTGYLSGLVGICAHVPQPVLRKLHHLEIHDAAPALLGGDTSFLLVHSRPAAPLQSLTIDLGEIMNDRDGRTLLDSSTSGWASRDGVKLIKVPRLRLRGSGRLVLVPSFIRLFQALTRFEMIITNAKTLTYITPTLSLHANTLEHLSLVLLGKPTGSEPPISSLGFLERLKSLHLSKSVLFGTQSQLKDAFDLAGIPYNDQETGPQTVFSLRTLLPETLEELTLDITGVSTQPAVSKVAHVLDPAPLSSCIQVPEPSAYEGLRSAQIICYVSPLLPVTQDIFSKCYPAFHIWKTLSCAGLSSELVEDQVRAWANERLRETWSGNEFEQIMELHEKDLGTSCFSKLESFEL</sequence>
<keyword evidence="2" id="KW-1185">Reference proteome</keyword>
<organism evidence="1 2">
    <name type="scientific">Lophiotrema nucula</name>
    <dbReference type="NCBI Taxonomy" id="690887"/>
    <lineage>
        <taxon>Eukaryota</taxon>
        <taxon>Fungi</taxon>
        <taxon>Dikarya</taxon>
        <taxon>Ascomycota</taxon>
        <taxon>Pezizomycotina</taxon>
        <taxon>Dothideomycetes</taxon>
        <taxon>Pleosporomycetidae</taxon>
        <taxon>Pleosporales</taxon>
        <taxon>Lophiotremataceae</taxon>
        <taxon>Lophiotrema</taxon>
    </lineage>
</organism>
<reference evidence="1" key="1">
    <citation type="journal article" date="2020" name="Stud. Mycol.">
        <title>101 Dothideomycetes genomes: a test case for predicting lifestyles and emergence of pathogens.</title>
        <authorList>
            <person name="Haridas S."/>
            <person name="Albert R."/>
            <person name="Binder M."/>
            <person name="Bloem J."/>
            <person name="Labutti K."/>
            <person name="Salamov A."/>
            <person name="Andreopoulos B."/>
            <person name="Baker S."/>
            <person name="Barry K."/>
            <person name="Bills G."/>
            <person name="Bluhm B."/>
            <person name="Cannon C."/>
            <person name="Castanera R."/>
            <person name="Culley D."/>
            <person name="Daum C."/>
            <person name="Ezra D."/>
            <person name="Gonzalez J."/>
            <person name="Henrissat B."/>
            <person name="Kuo A."/>
            <person name="Liang C."/>
            <person name="Lipzen A."/>
            <person name="Lutzoni F."/>
            <person name="Magnuson J."/>
            <person name="Mondo S."/>
            <person name="Nolan M."/>
            <person name="Ohm R."/>
            <person name="Pangilinan J."/>
            <person name="Park H.-J."/>
            <person name="Ramirez L."/>
            <person name="Alfaro M."/>
            <person name="Sun H."/>
            <person name="Tritt A."/>
            <person name="Yoshinaga Y."/>
            <person name="Zwiers L.-H."/>
            <person name="Turgeon B."/>
            <person name="Goodwin S."/>
            <person name="Spatafora J."/>
            <person name="Crous P."/>
            <person name="Grigoriev I."/>
        </authorList>
    </citation>
    <scope>NUCLEOTIDE SEQUENCE</scope>
    <source>
        <strain evidence="1">CBS 627.86</strain>
    </source>
</reference>